<evidence type="ECO:0000313" key="1">
    <source>
        <dbReference type="EMBL" id="PZO82678.1"/>
    </source>
</evidence>
<accession>A0A2W5BN14</accession>
<protein>
    <recommendedName>
        <fullName evidence="3">Acyl-homoserine-lactone synthase</fullName>
    </recommendedName>
</protein>
<dbReference type="SUPFAM" id="SSF55729">
    <property type="entry name" value="Acyl-CoA N-acyltransferases (Nat)"/>
    <property type="match status" value="1"/>
</dbReference>
<evidence type="ECO:0008006" key="3">
    <source>
        <dbReference type="Google" id="ProtNLM"/>
    </source>
</evidence>
<evidence type="ECO:0000313" key="2">
    <source>
        <dbReference type="Proteomes" id="UP000249557"/>
    </source>
</evidence>
<name>A0A2W5BN14_9BACT</name>
<dbReference type="AlphaFoldDB" id="A0A2W5BN14"/>
<dbReference type="Gene3D" id="3.40.630.30">
    <property type="match status" value="1"/>
</dbReference>
<sequence>MNFYPDNVLAAAFDLRYKETSDLGWSDGLTFQKQPRSVLFSEADDQDKPGTVYFVQKEAFHSIDGVVRISPSVDLNGRPISMIHQSFGDLIYPGKEVPTGNDIWETSRLIIDQNVFCTRETREPLVNRLLSSSFFYAHSKGIKALFCFMPEKVWPRTYERMGLEVERLGPNREINDLGKIYNVYAGIMHIDDAVISRIEKNTGLTADILDYGAVPMTPVFLERPYAFQPRPAGG</sequence>
<organism evidence="1 2">
    <name type="scientific">Micavibrio aeruginosavorus</name>
    <dbReference type="NCBI Taxonomy" id="349221"/>
    <lineage>
        <taxon>Bacteria</taxon>
        <taxon>Pseudomonadati</taxon>
        <taxon>Bdellovibrionota</taxon>
        <taxon>Bdellovibrionia</taxon>
        <taxon>Bdellovibrionales</taxon>
        <taxon>Pseudobdellovibrionaceae</taxon>
        <taxon>Micavibrio</taxon>
    </lineage>
</organism>
<dbReference type="EMBL" id="QFNK01000249">
    <property type="protein sequence ID" value="PZO82678.1"/>
    <property type="molecule type" value="Genomic_DNA"/>
</dbReference>
<dbReference type="InterPro" id="IPR016181">
    <property type="entry name" value="Acyl_CoA_acyltransferase"/>
</dbReference>
<proteinExistence type="predicted"/>
<gene>
    <name evidence="1" type="ORF">DI626_09870</name>
</gene>
<dbReference type="Proteomes" id="UP000249557">
    <property type="component" value="Unassembled WGS sequence"/>
</dbReference>
<comment type="caution">
    <text evidence="1">The sequence shown here is derived from an EMBL/GenBank/DDBJ whole genome shotgun (WGS) entry which is preliminary data.</text>
</comment>
<reference evidence="1 2" key="1">
    <citation type="submission" date="2017-08" db="EMBL/GenBank/DDBJ databases">
        <title>Infants hospitalized years apart are colonized by the same room-sourced microbial strains.</title>
        <authorList>
            <person name="Brooks B."/>
            <person name="Olm M.R."/>
            <person name="Firek B.A."/>
            <person name="Baker R."/>
            <person name="Thomas B.C."/>
            <person name="Morowitz M.J."/>
            <person name="Banfield J.F."/>
        </authorList>
    </citation>
    <scope>NUCLEOTIDE SEQUENCE [LARGE SCALE GENOMIC DNA]</scope>
    <source>
        <strain evidence="1">S2_018_000_R2_104</strain>
    </source>
</reference>